<feature type="region of interest" description="Disordered" evidence="1">
    <location>
        <begin position="1"/>
        <end position="62"/>
    </location>
</feature>
<keyword evidence="3" id="KW-1185">Reference proteome</keyword>
<proteinExistence type="predicted"/>
<dbReference type="RefSeq" id="XP_018066512.1">
    <property type="nucleotide sequence ID" value="XM_018218739.1"/>
</dbReference>
<dbReference type="InParanoid" id="A0A194WX44"/>
<organism evidence="2 3">
    <name type="scientific">Mollisia scopiformis</name>
    <name type="common">Conifer needle endophyte fungus</name>
    <name type="synonym">Phialocephala scopiformis</name>
    <dbReference type="NCBI Taxonomy" id="149040"/>
    <lineage>
        <taxon>Eukaryota</taxon>
        <taxon>Fungi</taxon>
        <taxon>Dikarya</taxon>
        <taxon>Ascomycota</taxon>
        <taxon>Pezizomycotina</taxon>
        <taxon>Leotiomycetes</taxon>
        <taxon>Helotiales</taxon>
        <taxon>Mollisiaceae</taxon>
        <taxon>Mollisia</taxon>
    </lineage>
</organism>
<dbReference type="GeneID" id="28828465"/>
<protein>
    <submittedName>
        <fullName evidence="2">Uncharacterized protein</fullName>
    </submittedName>
</protein>
<sequence>MGCGPSRPPPENGFQLDDKRAVFRPPPSPSTPAPEMKKFFASATASRSSRRPEQAPAQYTSQNRAKEVARCAALLREMYTLDLEIWAMGNAHVEDVPERELKKRKANALFGEVRRCVEGWKGSKGAGWEGEEWRCVEDICEVVEQHGFKRY</sequence>
<name>A0A194WX44_MOLSC</name>
<evidence type="ECO:0000313" key="3">
    <source>
        <dbReference type="Proteomes" id="UP000070700"/>
    </source>
</evidence>
<gene>
    <name evidence="2" type="ORF">LY89DRAFT_722521</name>
</gene>
<evidence type="ECO:0000256" key="1">
    <source>
        <dbReference type="SAM" id="MobiDB-lite"/>
    </source>
</evidence>
<accession>A0A194WX44</accession>
<dbReference type="EMBL" id="KQ947425">
    <property type="protein sequence ID" value="KUJ12157.1"/>
    <property type="molecule type" value="Genomic_DNA"/>
</dbReference>
<dbReference type="OrthoDB" id="5223630at2759"/>
<dbReference type="KEGG" id="psco:LY89DRAFT_722521"/>
<dbReference type="Proteomes" id="UP000070700">
    <property type="component" value="Unassembled WGS sequence"/>
</dbReference>
<reference evidence="2 3" key="1">
    <citation type="submission" date="2015-10" db="EMBL/GenBank/DDBJ databases">
        <title>Full genome of DAOMC 229536 Phialocephala scopiformis, a fungal endophyte of spruce producing the potent anti-insectan compound rugulosin.</title>
        <authorList>
            <consortium name="DOE Joint Genome Institute"/>
            <person name="Walker A.K."/>
            <person name="Frasz S.L."/>
            <person name="Seifert K.A."/>
            <person name="Miller J.D."/>
            <person name="Mondo S.J."/>
            <person name="Labutti K."/>
            <person name="Lipzen A."/>
            <person name="Dockter R."/>
            <person name="Kennedy M."/>
            <person name="Grigoriev I.V."/>
            <person name="Spatafora J.W."/>
        </authorList>
    </citation>
    <scope>NUCLEOTIDE SEQUENCE [LARGE SCALE GENOMIC DNA]</scope>
    <source>
        <strain evidence="2 3">CBS 120377</strain>
    </source>
</reference>
<dbReference type="AlphaFoldDB" id="A0A194WX44"/>
<feature type="compositionally biased region" description="Pro residues" evidence="1">
    <location>
        <begin position="1"/>
        <end position="11"/>
    </location>
</feature>
<evidence type="ECO:0000313" key="2">
    <source>
        <dbReference type="EMBL" id="KUJ12157.1"/>
    </source>
</evidence>